<feature type="transmembrane region" description="Helical" evidence="4">
    <location>
        <begin position="12"/>
        <end position="33"/>
    </location>
</feature>
<dbReference type="Gene3D" id="3.40.50.80">
    <property type="entry name" value="Nucleotide-binding domain of ferredoxin-NADP reductase (FNR) module"/>
    <property type="match status" value="1"/>
</dbReference>
<evidence type="ECO:0000259" key="6">
    <source>
        <dbReference type="PROSITE" id="PS51384"/>
    </source>
</evidence>
<dbReference type="InterPro" id="IPR039261">
    <property type="entry name" value="FNR_nucleotide-bd"/>
</dbReference>
<evidence type="ECO:0000259" key="5">
    <source>
        <dbReference type="PROSITE" id="PS50902"/>
    </source>
</evidence>
<feature type="transmembrane region" description="Helical" evidence="4">
    <location>
        <begin position="341"/>
        <end position="362"/>
    </location>
</feature>
<dbReference type="PANTHER" id="PTHR34219">
    <property type="entry name" value="IRON-REGULATED INNER MEMBRANE PROTEIN-RELATED"/>
    <property type="match status" value="1"/>
</dbReference>
<dbReference type="Pfam" id="PF00258">
    <property type="entry name" value="Flavodoxin_1"/>
    <property type="match status" value="1"/>
</dbReference>
<dbReference type="InterPro" id="IPR017938">
    <property type="entry name" value="Riboflavin_synthase-like_b-brl"/>
</dbReference>
<evidence type="ECO:0000256" key="3">
    <source>
        <dbReference type="ARBA" id="ARBA00022982"/>
    </source>
</evidence>
<dbReference type="PANTHER" id="PTHR34219:SF3">
    <property type="entry name" value="BLL7967 PROTEIN"/>
    <property type="match status" value="1"/>
</dbReference>
<gene>
    <name evidence="7" type="ORF">G7Y82_16195</name>
</gene>
<dbReference type="Gene3D" id="3.40.50.360">
    <property type="match status" value="1"/>
</dbReference>
<keyword evidence="1" id="KW-0285">Flavoprotein</keyword>
<dbReference type="InterPro" id="IPR001094">
    <property type="entry name" value="Flavdoxin-like"/>
</dbReference>
<name>A0A970B7N1_9GAMM</name>
<feature type="domain" description="Flavodoxin-like" evidence="5">
    <location>
        <begin position="390"/>
        <end position="527"/>
    </location>
</feature>
<feature type="transmembrane region" description="Helical" evidence="4">
    <location>
        <begin position="191"/>
        <end position="215"/>
    </location>
</feature>
<feature type="domain" description="FAD-binding FR-type" evidence="6">
    <location>
        <begin position="540"/>
        <end position="686"/>
    </location>
</feature>
<dbReference type="PROSITE" id="PS50902">
    <property type="entry name" value="FLAVODOXIN_LIKE"/>
    <property type="match status" value="1"/>
</dbReference>
<reference evidence="7" key="1">
    <citation type="submission" date="2020-03" db="EMBL/GenBank/DDBJ databases">
        <title>Solimonas marina sp. nov., isolated from deep seawater of the Pacific Ocean.</title>
        <authorList>
            <person name="Liu X."/>
            <person name="Lai Q."/>
            <person name="Sun F."/>
            <person name="Gai Y."/>
            <person name="Li G."/>
            <person name="Shao Z."/>
        </authorList>
    </citation>
    <scope>NUCLEOTIDE SEQUENCE</scope>
    <source>
        <strain evidence="7">C16B3</strain>
    </source>
</reference>
<dbReference type="InterPro" id="IPR008254">
    <property type="entry name" value="Flavodoxin/NO_synth"/>
</dbReference>
<evidence type="ECO:0000313" key="7">
    <source>
        <dbReference type="EMBL" id="NKF23855.1"/>
    </source>
</evidence>
<keyword evidence="8" id="KW-1185">Reference proteome</keyword>
<comment type="caution">
    <text evidence="7">The sequence shown here is derived from an EMBL/GenBank/DDBJ whole genome shotgun (WGS) entry which is preliminary data.</text>
</comment>
<dbReference type="InterPro" id="IPR029039">
    <property type="entry name" value="Flavoprotein-like_sf"/>
</dbReference>
<evidence type="ECO:0000256" key="2">
    <source>
        <dbReference type="ARBA" id="ARBA00022643"/>
    </source>
</evidence>
<dbReference type="InterPro" id="IPR001709">
    <property type="entry name" value="Flavoprot_Pyr_Nucl_cyt_Rdtase"/>
</dbReference>
<dbReference type="RefSeq" id="WP_168149181.1">
    <property type="nucleotide sequence ID" value="NZ_JAAVXB010000010.1"/>
</dbReference>
<dbReference type="InterPro" id="IPR005625">
    <property type="entry name" value="PepSY-ass_TM"/>
</dbReference>
<dbReference type="Pfam" id="PF03929">
    <property type="entry name" value="PepSY_TM"/>
    <property type="match status" value="1"/>
</dbReference>
<dbReference type="SUPFAM" id="SSF52343">
    <property type="entry name" value="Ferredoxin reductase-like, C-terminal NADP-linked domain"/>
    <property type="match status" value="1"/>
</dbReference>
<dbReference type="SUPFAM" id="SSF63380">
    <property type="entry name" value="Riboflavin synthase domain-like"/>
    <property type="match status" value="1"/>
</dbReference>
<keyword evidence="4" id="KW-0472">Membrane</keyword>
<proteinExistence type="predicted"/>
<keyword evidence="4" id="KW-0812">Transmembrane</keyword>
<dbReference type="PRINTS" id="PR00369">
    <property type="entry name" value="FLAVODOXIN"/>
</dbReference>
<keyword evidence="3" id="KW-0249">Electron transport</keyword>
<dbReference type="PROSITE" id="PS51384">
    <property type="entry name" value="FAD_FR"/>
    <property type="match status" value="1"/>
</dbReference>
<keyword evidence="2" id="KW-0288">FMN</keyword>
<dbReference type="PRINTS" id="PR00371">
    <property type="entry name" value="FPNCR"/>
</dbReference>
<protein>
    <submittedName>
        <fullName evidence="7">Sulfite reductase subunit alpha</fullName>
    </submittedName>
</protein>
<dbReference type="GO" id="GO:0016491">
    <property type="term" value="F:oxidoreductase activity"/>
    <property type="evidence" value="ECO:0007669"/>
    <property type="project" value="InterPro"/>
</dbReference>
<dbReference type="GO" id="GO:0010181">
    <property type="term" value="F:FMN binding"/>
    <property type="evidence" value="ECO:0007669"/>
    <property type="project" value="InterPro"/>
</dbReference>
<dbReference type="Proteomes" id="UP000653472">
    <property type="component" value="Unassembled WGS sequence"/>
</dbReference>
<dbReference type="Pfam" id="PF00175">
    <property type="entry name" value="NAD_binding_1"/>
    <property type="match status" value="1"/>
</dbReference>
<dbReference type="AlphaFoldDB" id="A0A970B7N1"/>
<keyword evidence="3" id="KW-0813">Transport</keyword>
<dbReference type="EMBL" id="JAAVXB010000010">
    <property type="protein sequence ID" value="NKF23855.1"/>
    <property type="molecule type" value="Genomic_DNA"/>
</dbReference>
<evidence type="ECO:0000256" key="4">
    <source>
        <dbReference type="SAM" id="Phobius"/>
    </source>
</evidence>
<accession>A0A970B7N1</accession>
<evidence type="ECO:0000313" key="8">
    <source>
        <dbReference type="Proteomes" id="UP000653472"/>
    </source>
</evidence>
<organism evidence="7 8">
    <name type="scientific">Solimonas marina</name>
    <dbReference type="NCBI Taxonomy" id="2714601"/>
    <lineage>
        <taxon>Bacteria</taxon>
        <taxon>Pseudomonadati</taxon>
        <taxon>Pseudomonadota</taxon>
        <taxon>Gammaproteobacteria</taxon>
        <taxon>Nevskiales</taxon>
        <taxon>Nevskiaceae</taxon>
        <taxon>Solimonas</taxon>
    </lineage>
</organism>
<evidence type="ECO:0000256" key="1">
    <source>
        <dbReference type="ARBA" id="ARBA00022630"/>
    </source>
</evidence>
<feature type="transmembrane region" description="Helical" evidence="4">
    <location>
        <begin position="141"/>
        <end position="163"/>
    </location>
</feature>
<keyword evidence="4" id="KW-1133">Transmembrane helix</keyword>
<dbReference type="InterPro" id="IPR017927">
    <property type="entry name" value="FAD-bd_FR_type"/>
</dbReference>
<dbReference type="CDD" id="cd06200">
    <property type="entry name" value="SiR_like1"/>
    <property type="match status" value="1"/>
</dbReference>
<dbReference type="SUPFAM" id="SSF52218">
    <property type="entry name" value="Flavoproteins"/>
    <property type="match status" value="1"/>
</dbReference>
<sequence>MTRRLLFQLHWLLGISAGLVLAVMGLTGGLMSFEDEIMAALSHDRARVEAPGAPALSPDALRARLEAQAPGQQVDRLVLHSDPAAAAQARLSAPGARGERQLVYVNPYSGEVLGPERGSAFFSFVRRVHRWLALPDGPNGYGRQITGIAALSLIFFVLSGLYLRWPRQPLNWRAWLALDLRRTGHNLYRSLHIVIGTWVALVYLVFALTGLWWSYEWYRAGVTRMLTGEAPARREAHGPRGERAPAAVVPLDSAWRTFVASVGPDYGQATLFTAPQQGRLRIERLPRGARYSRMTDRYEIEARNGTLVSLDRYADRPLGAVIVGNILPIHRGQFFGLPGQIVMGLAALTMPMFTITGLLLYLRRRRRRATVSMTPLSTPVQPADAATADWLIAYASQTGGAERYARQAAQACAAAGASVAVLPLAKLDAELLGQARQALFVVSTYGDGEPPDLARRFARTTMRLSPALTQLHFGVLALGDREYPQFCAFGRAVERWLLAAGARPLFATIEADGDEATALAAWREALLACGAADIGVTVAPAFTRWRLIERRCLNAGGIGLPTYRLAFEAIDGAPHWQAGDIAEVAPRPATTWPAMAPAALAVEAQDGGAAAVLDVPLSGADVASRLPVREYSIASIAADGRLELLVRQVRRDDGSLGLGSGWLTAGLPEGGELALRLRANPGFRHTPGEAPLVLIGNGTGMAGLRAHLQAHAAAGRGGHWLLFGERNAAFDAYFDDELQAWRADGTLARLDRAYSRDAGCGRYVQDLLRDAADELRRWADRGAVFLVCGSLEGMAAAVDRELRAALGDTRVDTLIEQGAYRRDVY</sequence>
<dbReference type="InterPro" id="IPR001433">
    <property type="entry name" value="OxRdtase_FAD/NAD-bd"/>
</dbReference>